<sequence length="84" mass="8913">MASSNDFSAVQESATDEHDLAQTLQQIAKGEKTAQALESNLTSLEKKIDDLLASFEESERAKVDEANSKQGNGVGGSVGKEEKA</sequence>
<name>A0A8H7W2R4_9HELO</name>
<protein>
    <submittedName>
        <fullName evidence="2">Uncharacterized protein</fullName>
    </submittedName>
</protein>
<feature type="region of interest" description="Disordered" evidence="1">
    <location>
        <begin position="58"/>
        <end position="84"/>
    </location>
</feature>
<comment type="caution">
    <text evidence="2">The sequence shown here is derived from an EMBL/GenBank/DDBJ whole genome shotgun (WGS) entry which is preliminary data.</text>
</comment>
<organism evidence="2 3">
    <name type="scientific">Cadophora malorum</name>
    <dbReference type="NCBI Taxonomy" id="108018"/>
    <lineage>
        <taxon>Eukaryota</taxon>
        <taxon>Fungi</taxon>
        <taxon>Dikarya</taxon>
        <taxon>Ascomycota</taxon>
        <taxon>Pezizomycotina</taxon>
        <taxon>Leotiomycetes</taxon>
        <taxon>Helotiales</taxon>
        <taxon>Ploettnerulaceae</taxon>
        <taxon>Cadophora</taxon>
    </lineage>
</organism>
<dbReference type="AlphaFoldDB" id="A0A8H7W2R4"/>
<accession>A0A8H7W2R4</accession>
<proteinExistence type="predicted"/>
<keyword evidence="3" id="KW-1185">Reference proteome</keyword>
<dbReference type="OrthoDB" id="5398685at2759"/>
<feature type="compositionally biased region" description="Basic and acidic residues" evidence="1">
    <location>
        <begin position="58"/>
        <end position="67"/>
    </location>
</feature>
<evidence type="ECO:0000313" key="2">
    <source>
        <dbReference type="EMBL" id="KAG4415000.1"/>
    </source>
</evidence>
<dbReference type="Proteomes" id="UP000664132">
    <property type="component" value="Unassembled WGS sequence"/>
</dbReference>
<dbReference type="EMBL" id="JAFJYH010000240">
    <property type="protein sequence ID" value="KAG4415000.1"/>
    <property type="molecule type" value="Genomic_DNA"/>
</dbReference>
<evidence type="ECO:0000256" key="1">
    <source>
        <dbReference type="SAM" id="MobiDB-lite"/>
    </source>
</evidence>
<reference evidence="2" key="1">
    <citation type="submission" date="2021-02" db="EMBL/GenBank/DDBJ databases">
        <title>Genome sequence Cadophora malorum strain M34.</title>
        <authorList>
            <person name="Stefanovic E."/>
            <person name="Vu D."/>
            <person name="Scully C."/>
            <person name="Dijksterhuis J."/>
            <person name="Roader J."/>
            <person name="Houbraken J."/>
        </authorList>
    </citation>
    <scope>NUCLEOTIDE SEQUENCE</scope>
    <source>
        <strain evidence="2">M34</strain>
    </source>
</reference>
<evidence type="ECO:0000313" key="3">
    <source>
        <dbReference type="Proteomes" id="UP000664132"/>
    </source>
</evidence>
<gene>
    <name evidence="2" type="ORF">IFR04_011874</name>
</gene>